<keyword evidence="1" id="KW-0805">Transcription regulation</keyword>
<gene>
    <name evidence="5" type="ORF">NE630_04650</name>
</gene>
<dbReference type="SUPFAM" id="SSF48008">
    <property type="entry name" value="GntR ligand-binding domain-like"/>
    <property type="match status" value="1"/>
</dbReference>
<dbReference type="Pfam" id="PF07729">
    <property type="entry name" value="FCD"/>
    <property type="match status" value="1"/>
</dbReference>
<dbReference type="SMART" id="SM00345">
    <property type="entry name" value="HTH_GNTR"/>
    <property type="match status" value="1"/>
</dbReference>
<keyword evidence="2" id="KW-0238">DNA-binding</keyword>
<dbReference type="SUPFAM" id="SSF46785">
    <property type="entry name" value="Winged helix' DNA-binding domain"/>
    <property type="match status" value="1"/>
</dbReference>
<dbReference type="InterPro" id="IPR036390">
    <property type="entry name" value="WH_DNA-bd_sf"/>
</dbReference>
<dbReference type="EMBL" id="JANFYT010000007">
    <property type="protein sequence ID" value="MCQ4813715.1"/>
    <property type="molecule type" value="Genomic_DNA"/>
</dbReference>
<keyword evidence="3" id="KW-0804">Transcription</keyword>
<sequence>MNEKRRLVIEKLLKMIHSGEIVVGDKLLPERQLAEAVGETRPVMREGLIALDAMGVIDIRDRQGIFLSSNEENEARMMLHRVRGWPADILSRVMEVRQIIEPLATGLAAVRRGEKDLVKMRECLKHMEELAGQTGEEAAKEGAYWNTSFHTVIVESADNAYLSRIYEGVYSIIEQGMSMMRINTSPEAHGGRLIAYQDHVSLCEQIEAKDSAGAELSAKEHLRHTINAMVQLGQIVPTSNLFEQGFMERARLL</sequence>
<dbReference type="AlphaFoldDB" id="A0AAW5K3K0"/>
<evidence type="ECO:0000259" key="4">
    <source>
        <dbReference type="PROSITE" id="PS50949"/>
    </source>
</evidence>
<keyword evidence="6" id="KW-1185">Reference proteome</keyword>
<dbReference type="SMART" id="SM00895">
    <property type="entry name" value="FCD"/>
    <property type="match status" value="1"/>
</dbReference>
<dbReference type="Proteomes" id="UP001205919">
    <property type="component" value="Unassembled WGS sequence"/>
</dbReference>
<evidence type="ECO:0000313" key="5">
    <source>
        <dbReference type="EMBL" id="MCQ4813715.1"/>
    </source>
</evidence>
<evidence type="ECO:0000256" key="1">
    <source>
        <dbReference type="ARBA" id="ARBA00023015"/>
    </source>
</evidence>
<dbReference type="GO" id="GO:0003700">
    <property type="term" value="F:DNA-binding transcription factor activity"/>
    <property type="evidence" value="ECO:0007669"/>
    <property type="project" value="InterPro"/>
</dbReference>
<proteinExistence type="predicted"/>
<dbReference type="Pfam" id="PF00392">
    <property type="entry name" value="GntR"/>
    <property type="match status" value="1"/>
</dbReference>
<dbReference type="InterPro" id="IPR000524">
    <property type="entry name" value="Tscrpt_reg_HTH_GntR"/>
</dbReference>
<dbReference type="Gene3D" id="1.10.10.10">
    <property type="entry name" value="Winged helix-like DNA-binding domain superfamily/Winged helix DNA-binding domain"/>
    <property type="match status" value="1"/>
</dbReference>
<reference evidence="5 6" key="1">
    <citation type="submission" date="2022-06" db="EMBL/GenBank/DDBJ databases">
        <title>Isolation of gut microbiota from human fecal samples.</title>
        <authorList>
            <person name="Pamer E.G."/>
            <person name="Barat B."/>
            <person name="Waligurski E."/>
            <person name="Medina S."/>
            <person name="Paddock L."/>
            <person name="Mostad J."/>
        </authorList>
    </citation>
    <scope>NUCLEOTIDE SEQUENCE [LARGE SCALE GENOMIC DNA]</scope>
    <source>
        <strain evidence="5 6">DFI.9.90</strain>
    </source>
</reference>
<dbReference type="InterPro" id="IPR011711">
    <property type="entry name" value="GntR_C"/>
</dbReference>
<protein>
    <submittedName>
        <fullName evidence="5">FCD domain-containing protein</fullName>
    </submittedName>
</protein>
<dbReference type="PROSITE" id="PS50949">
    <property type="entry name" value="HTH_GNTR"/>
    <property type="match status" value="1"/>
</dbReference>
<dbReference type="PANTHER" id="PTHR43537:SF5">
    <property type="entry name" value="UXU OPERON TRANSCRIPTIONAL REGULATOR"/>
    <property type="match status" value="1"/>
</dbReference>
<dbReference type="InterPro" id="IPR036388">
    <property type="entry name" value="WH-like_DNA-bd_sf"/>
</dbReference>
<dbReference type="InterPro" id="IPR008920">
    <property type="entry name" value="TF_FadR/GntR_C"/>
</dbReference>
<comment type="caution">
    <text evidence="5">The sequence shown here is derived from an EMBL/GenBank/DDBJ whole genome shotgun (WGS) entry which is preliminary data.</text>
</comment>
<evidence type="ECO:0000256" key="2">
    <source>
        <dbReference type="ARBA" id="ARBA00023125"/>
    </source>
</evidence>
<dbReference type="GO" id="GO:0003677">
    <property type="term" value="F:DNA binding"/>
    <property type="evidence" value="ECO:0007669"/>
    <property type="project" value="UniProtKB-KW"/>
</dbReference>
<evidence type="ECO:0000313" key="6">
    <source>
        <dbReference type="Proteomes" id="UP001205919"/>
    </source>
</evidence>
<name>A0AAW5K3K0_9BACT</name>
<accession>A0AAW5K3K0</accession>
<feature type="domain" description="HTH gntR-type" evidence="4">
    <location>
        <begin position="2"/>
        <end position="70"/>
    </location>
</feature>
<dbReference type="Gene3D" id="1.20.120.530">
    <property type="entry name" value="GntR ligand-binding domain-like"/>
    <property type="match status" value="1"/>
</dbReference>
<evidence type="ECO:0000256" key="3">
    <source>
        <dbReference type="ARBA" id="ARBA00023163"/>
    </source>
</evidence>
<dbReference type="RefSeq" id="WP_008708590.1">
    <property type="nucleotide sequence ID" value="NZ_CABKQM010000001.1"/>
</dbReference>
<dbReference type="PANTHER" id="PTHR43537">
    <property type="entry name" value="TRANSCRIPTIONAL REGULATOR, GNTR FAMILY"/>
    <property type="match status" value="1"/>
</dbReference>
<organism evidence="5 6">
    <name type="scientific">Cloacibacillus evryensis</name>
    <dbReference type="NCBI Taxonomy" id="508460"/>
    <lineage>
        <taxon>Bacteria</taxon>
        <taxon>Thermotogati</taxon>
        <taxon>Synergistota</taxon>
        <taxon>Synergistia</taxon>
        <taxon>Synergistales</taxon>
        <taxon>Synergistaceae</taxon>
        <taxon>Cloacibacillus</taxon>
    </lineage>
</organism>